<comment type="caution">
    <text evidence="1">The sequence shown here is derived from an EMBL/GenBank/DDBJ whole genome shotgun (WGS) entry which is preliminary data.</text>
</comment>
<protein>
    <submittedName>
        <fullName evidence="1">Uncharacterized protein</fullName>
    </submittedName>
</protein>
<dbReference type="RefSeq" id="WP_176475032.1">
    <property type="nucleotide sequence ID" value="NZ_BAAAQG010000009.1"/>
</dbReference>
<evidence type="ECO:0000313" key="1">
    <source>
        <dbReference type="EMBL" id="GAA1710620.1"/>
    </source>
</evidence>
<organism evidence="1 2">
    <name type="scientific">Dietzia cercidiphylli</name>
    <dbReference type="NCBI Taxonomy" id="498199"/>
    <lineage>
        <taxon>Bacteria</taxon>
        <taxon>Bacillati</taxon>
        <taxon>Actinomycetota</taxon>
        <taxon>Actinomycetes</taxon>
        <taxon>Mycobacteriales</taxon>
        <taxon>Dietziaceae</taxon>
        <taxon>Dietzia</taxon>
    </lineage>
</organism>
<sequence>MFSDFWDSLAAGSSELVPNVGSAAIDGLLGLPAYILETLGGGAELFGS</sequence>
<gene>
    <name evidence="1" type="ORF">GCM10009831_20250</name>
</gene>
<dbReference type="Proteomes" id="UP001500383">
    <property type="component" value="Unassembled WGS sequence"/>
</dbReference>
<keyword evidence="2" id="KW-1185">Reference proteome</keyword>
<reference evidence="1 2" key="1">
    <citation type="journal article" date="2019" name="Int. J. Syst. Evol. Microbiol.">
        <title>The Global Catalogue of Microorganisms (GCM) 10K type strain sequencing project: providing services to taxonomists for standard genome sequencing and annotation.</title>
        <authorList>
            <consortium name="The Broad Institute Genomics Platform"/>
            <consortium name="The Broad Institute Genome Sequencing Center for Infectious Disease"/>
            <person name="Wu L."/>
            <person name="Ma J."/>
        </authorList>
    </citation>
    <scope>NUCLEOTIDE SEQUENCE [LARGE SCALE GENOMIC DNA]</scope>
    <source>
        <strain evidence="1 2">JCM 16002</strain>
    </source>
</reference>
<name>A0ABN2ISG1_9ACTN</name>
<evidence type="ECO:0000313" key="2">
    <source>
        <dbReference type="Proteomes" id="UP001500383"/>
    </source>
</evidence>
<accession>A0ABN2ISG1</accession>
<proteinExistence type="predicted"/>
<dbReference type="EMBL" id="BAAAQG010000009">
    <property type="protein sequence ID" value="GAA1710620.1"/>
    <property type="molecule type" value="Genomic_DNA"/>
</dbReference>